<dbReference type="Proteomes" id="UP001219518">
    <property type="component" value="Unassembled WGS sequence"/>
</dbReference>
<evidence type="ECO:0000256" key="2">
    <source>
        <dbReference type="SAM" id="Phobius"/>
    </source>
</evidence>
<proteinExistence type="predicted"/>
<dbReference type="InterPro" id="IPR002350">
    <property type="entry name" value="Kazal_dom"/>
</dbReference>
<keyword evidence="2" id="KW-0472">Membrane</keyword>
<gene>
    <name evidence="5" type="ORF">KUF71_024232</name>
</gene>
<name>A0AAE1LE22_9NEOP</name>
<accession>A0AAE1LE22</accession>
<organism evidence="5 6">
    <name type="scientific">Frankliniella fusca</name>
    <dbReference type="NCBI Taxonomy" id="407009"/>
    <lineage>
        <taxon>Eukaryota</taxon>
        <taxon>Metazoa</taxon>
        <taxon>Ecdysozoa</taxon>
        <taxon>Arthropoda</taxon>
        <taxon>Hexapoda</taxon>
        <taxon>Insecta</taxon>
        <taxon>Pterygota</taxon>
        <taxon>Neoptera</taxon>
        <taxon>Paraneoptera</taxon>
        <taxon>Thysanoptera</taxon>
        <taxon>Terebrantia</taxon>
        <taxon>Thripoidea</taxon>
        <taxon>Thripidae</taxon>
        <taxon>Frankliniella</taxon>
    </lineage>
</organism>
<dbReference type="SUPFAM" id="SSF100895">
    <property type="entry name" value="Kazal-type serine protease inhibitors"/>
    <property type="match status" value="1"/>
</dbReference>
<evidence type="ECO:0000256" key="1">
    <source>
        <dbReference type="SAM" id="MobiDB-lite"/>
    </source>
</evidence>
<dbReference type="PROSITE" id="PS51465">
    <property type="entry name" value="KAZAL_2"/>
    <property type="match status" value="1"/>
</dbReference>
<evidence type="ECO:0000313" key="6">
    <source>
        <dbReference type="Proteomes" id="UP001219518"/>
    </source>
</evidence>
<feature type="domain" description="Kazal-like" evidence="4">
    <location>
        <begin position="22"/>
        <end position="63"/>
    </location>
</feature>
<evidence type="ECO:0000313" key="5">
    <source>
        <dbReference type="EMBL" id="KAK3914737.1"/>
    </source>
</evidence>
<feature type="transmembrane region" description="Helical" evidence="2">
    <location>
        <begin position="108"/>
        <end position="126"/>
    </location>
</feature>
<protein>
    <submittedName>
        <fullName evidence="5">TBC1 domain family member 8B</fullName>
    </submittedName>
</protein>
<dbReference type="Gene3D" id="3.30.60.30">
    <property type="match status" value="1"/>
</dbReference>
<feature type="signal peptide" evidence="3">
    <location>
        <begin position="1"/>
        <end position="26"/>
    </location>
</feature>
<reference evidence="5" key="2">
    <citation type="journal article" date="2023" name="BMC Genomics">
        <title>Pest status, molecular evolution, and epigenetic factors derived from the genome assembly of Frankliniella fusca, a thysanopteran phytovirus vector.</title>
        <authorList>
            <person name="Catto M.A."/>
            <person name="Labadie P.E."/>
            <person name="Jacobson A.L."/>
            <person name="Kennedy G.G."/>
            <person name="Srinivasan R."/>
            <person name="Hunt B.G."/>
        </authorList>
    </citation>
    <scope>NUCLEOTIDE SEQUENCE</scope>
    <source>
        <strain evidence="5">PL_HMW_Pooled</strain>
    </source>
</reference>
<evidence type="ECO:0000259" key="4">
    <source>
        <dbReference type="PROSITE" id="PS51465"/>
    </source>
</evidence>
<feature type="chain" id="PRO_5042120446" evidence="3">
    <location>
        <begin position="27"/>
        <end position="185"/>
    </location>
</feature>
<sequence length="185" mass="18598">MLAPLLTLALLTLALLTLALLPLALAACPCPPAPAAAEVCGSDHKTYPSACDLDCTAPPVSPTSTTSALTTTSPTSTTSTTSAPITISPASPASPAGVHAADVVWERALLVFCALVCACVCVWVCVRARAPHALLCCPVGPVSVHQVACAERSHQEAASARACGASSEPGVELTALELDSQPLCS</sequence>
<dbReference type="CDD" id="cd00104">
    <property type="entry name" value="KAZAL_FS"/>
    <property type="match status" value="1"/>
</dbReference>
<dbReference type="InterPro" id="IPR036058">
    <property type="entry name" value="Kazal_dom_sf"/>
</dbReference>
<keyword evidence="2" id="KW-1133">Transmembrane helix</keyword>
<reference evidence="5" key="1">
    <citation type="submission" date="2021-07" db="EMBL/GenBank/DDBJ databases">
        <authorList>
            <person name="Catto M.A."/>
            <person name="Jacobson A."/>
            <person name="Kennedy G."/>
            <person name="Labadie P."/>
            <person name="Hunt B.G."/>
            <person name="Srinivasan R."/>
        </authorList>
    </citation>
    <scope>NUCLEOTIDE SEQUENCE</scope>
    <source>
        <strain evidence="5">PL_HMW_Pooled</strain>
        <tissue evidence="5">Head</tissue>
    </source>
</reference>
<dbReference type="EMBL" id="JAHWGI010000391">
    <property type="protein sequence ID" value="KAK3914737.1"/>
    <property type="molecule type" value="Genomic_DNA"/>
</dbReference>
<dbReference type="AlphaFoldDB" id="A0AAE1LE22"/>
<dbReference type="Pfam" id="PF07648">
    <property type="entry name" value="Kazal_2"/>
    <property type="match status" value="1"/>
</dbReference>
<evidence type="ECO:0000256" key="3">
    <source>
        <dbReference type="SAM" id="SignalP"/>
    </source>
</evidence>
<keyword evidence="2" id="KW-0812">Transmembrane</keyword>
<feature type="region of interest" description="Disordered" evidence="1">
    <location>
        <begin position="62"/>
        <end position="86"/>
    </location>
</feature>
<keyword evidence="6" id="KW-1185">Reference proteome</keyword>
<comment type="caution">
    <text evidence="5">The sequence shown here is derived from an EMBL/GenBank/DDBJ whole genome shotgun (WGS) entry which is preliminary data.</text>
</comment>
<keyword evidence="3" id="KW-0732">Signal</keyword>